<dbReference type="Pfam" id="PF11852">
    <property type="entry name" value="Pullul_strch_C"/>
    <property type="match status" value="2"/>
</dbReference>
<dbReference type="OrthoDB" id="204980at2759"/>
<comment type="caution">
    <text evidence="5">The sequence shown here is derived from an EMBL/GenBank/DDBJ whole genome shotgun (WGS) entry which is preliminary data.</text>
</comment>
<dbReference type="NCBIfam" id="TIGR02103">
    <property type="entry name" value="pullul_strch"/>
    <property type="match status" value="1"/>
</dbReference>
<reference evidence="6" key="1">
    <citation type="journal article" date="2019" name="Plant Biotechnol. J.">
        <title>Genome sequencing of the Australian wild diploid species Gossypium australe highlights disease resistance and delayed gland morphogenesis.</title>
        <authorList>
            <person name="Cai Y."/>
            <person name="Cai X."/>
            <person name="Wang Q."/>
            <person name="Wang P."/>
            <person name="Zhang Y."/>
            <person name="Cai C."/>
            <person name="Xu Y."/>
            <person name="Wang K."/>
            <person name="Zhou Z."/>
            <person name="Wang C."/>
            <person name="Geng S."/>
            <person name="Li B."/>
            <person name="Dong Q."/>
            <person name="Hou Y."/>
            <person name="Wang H."/>
            <person name="Ai P."/>
            <person name="Liu Z."/>
            <person name="Yi F."/>
            <person name="Sun M."/>
            <person name="An G."/>
            <person name="Cheng J."/>
            <person name="Zhang Y."/>
            <person name="Shi Q."/>
            <person name="Xie Y."/>
            <person name="Shi X."/>
            <person name="Chang Y."/>
            <person name="Huang F."/>
            <person name="Chen Y."/>
            <person name="Hong S."/>
            <person name="Mi L."/>
            <person name="Sun Q."/>
            <person name="Zhang L."/>
            <person name="Zhou B."/>
            <person name="Peng R."/>
            <person name="Zhang X."/>
            <person name="Liu F."/>
        </authorList>
    </citation>
    <scope>NUCLEOTIDE SEQUENCE [LARGE SCALE GENOMIC DNA]</scope>
    <source>
        <strain evidence="6">cv. PA1801</strain>
    </source>
</reference>
<accession>A0A5B6U7X0</accession>
<dbReference type="GO" id="GO:0005975">
    <property type="term" value="P:carbohydrate metabolic process"/>
    <property type="evidence" value="ECO:0007669"/>
    <property type="project" value="InterPro"/>
</dbReference>
<dbReference type="SUPFAM" id="SSF51011">
    <property type="entry name" value="Glycosyl hydrolase domain"/>
    <property type="match status" value="1"/>
</dbReference>
<proteinExistence type="inferred from homology"/>
<dbReference type="Gene3D" id="2.60.40.1180">
    <property type="entry name" value="Golgi alpha-mannosidase II"/>
    <property type="match status" value="1"/>
</dbReference>
<dbReference type="PANTHER" id="PTHR43002">
    <property type="entry name" value="GLYCOGEN DEBRANCHING ENZYME"/>
    <property type="match status" value="1"/>
</dbReference>
<dbReference type="Gene3D" id="2.60.40.10">
    <property type="entry name" value="Immunoglobulins"/>
    <property type="match status" value="1"/>
</dbReference>
<dbReference type="Pfam" id="PF17967">
    <property type="entry name" value="Pullulanase_N2"/>
    <property type="match status" value="1"/>
</dbReference>
<keyword evidence="6" id="KW-1185">Reference proteome</keyword>
<dbReference type="Gene3D" id="3.20.20.80">
    <property type="entry name" value="Glycosidases"/>
    <property type="match status" value="2"/>
</dbReference>
<dbReference type="InterPro" id="IPR013780">
    <property type="entry name" value="Glyco_hydro_b"/>
</dbReference>
<evidence type="ECO:0000259" key="2">
    <source>
        <dbReference type="Pfam" id="PF02922"/>
    </source>
</evidence>
<dbReference type="InterPro" id="IPR013783">
    <property type="entry name" value="Ig-like_fold"/>
</dbReference>
<dbReference type="InterPro" id="IPR017853">
    <property type="entry name" value="GH"/>
</dbReference>
<feature type="domain" description="Alpha-1,6-glucosidases pullulanase-type C-terminal" evidence="3">
    <location>
        <begin position="1000"/>
        <end position="1102"/>
    </location>
</feature>
<dbReference type="InterPro" id="IPR040671">
    <property type="entry name" value="Pullulanase_N2"/>
</dbReference>
<dbReference type="InterPro" id="IPR024561">
    <property type="entry name" value="Pullul_strch_C"/>
</dbReference>
<dbReference type="CDD" id="cd11341">
    <property type="entry name" value="AmyAc_Pullulanase_LD-like"/>
    <property type="match status" value="1"/>
</dbReference>
<dbReference type="GO" id="GO:0051060">
    <property type="term" value="F:pullulanase activity"/>
    <property type="evidence" value="ECO:0007669"/>
    <property type="project" value="InterPro"/>
</dbReference>
<feature type="domain" description="Alpha-1,6-glucosidases pullulanase-type C-terminal" evidence="3">
    <location>
        <begin position="900"/>
        <end position="969"/>
    </location>
</feature>
<dbReference type="EMBL" id="SMMG02000013">
    <property type="protein sequence ID" value="KAA3453438.1"/>
    <property type="molecule type" value="Genomic_DNA"/>
</dbReference>
<name>A0A5B6U7X0_9ROSI</name>
<evidence type="ECO:0000313" key="6">
    <source>
        <dbReference type="Proteomes" id="UP000325315"/>
    </source>
</evidence>
<organism evidence="5 6">
    <name type="scientific">Gossypium australe</name>
    <dbReference type="NCBI Taxonomy" id="47621"/>
    <lineage>
        <taxon>Eukaryota</taxon>
        <taxon>Viridiplantae</taxon>
        <taxon>Streptophyta</taxon>
        <taxon>Embryophyta</taxon>
        <taxon>Tracheophyta</taxon>
        <taxon>Spermatophyta</taxon>
        <taxon>Magnoliopsida</taxon>
        <taxon>eudicotyledons</taxon>
        <taxon>Gunneridae</taxon>
        <taxon>Pentapetalae</taxon>
        <taxon>rosids</taxon>
        <taxon>malvids</taxon>
        <taxon>Malvales</taxon>
        <taxon>Malvaceae</taxon>
        <taxon>Malvoideae</taxon>
        <taxon>Gossypium</taxon>
    </lineage>
</organism>
<dbReference type="Gene3D" id="2.60.40.1130">
    <property type="entry name" value="Rab geranylgeranyltransferase alpha-subunit, insert domain"/>
    <property type="match status" value="1"/>
</dbReference>
<evidence type="ECO:0000259" key="4">
    <source>
        <dbReference type="Pfam" id="PF17967"/>
    </source>
</evidence>
<gene>
    <name evidence="5" type="ORF">EPI10_009472</name>
</gene>
<evidence type="ECO:0000313" key="5">
    <source>
        <dbReference type="EMBL" id="KAA3453438.1"/>
    </source>
</evidence>
<protein>
    <submittedName>
        <fullName evidence="5">Pullulanase 1, chloroplastic-like protein</fullName>
    </submittedName>
</protein>
<dbReference type="AlphaFoldDB" id="A0A5B6U7X0"/>
<comment type="similarity">
    <text evidence="1">Belongs to the glycosyl hydrolase 13 family.</text>
</comment>
<dbReference type="Pfam" id="PF02922">
    <property type="entry name" value="CBM_48"/>
    <property type="match status" value="1"/>
</dbReference>
<feature type="domain" description="Pullulanase N2" evidence="4">
    <location>
        <begin position="80"/>
        <end position="192"/>
    </location>
</feature>
<sequence>MVDVLCVPFPVLQSSPSLSFKPRLCPLIPPSRRLLHLKSNPLLFPLFSSSPSFFKLPLRCSSSSTPLQLSSLSQDSLLYSRAYWVTKTIIAWNVDVGEGSCYLYASKVAALSVTDNGIQGHDLEIKLEEDRSGLPPNVIEKFPHIRDYKAFKLPPVLDAKNLVKCQLAVAEFNSQGKCRNATGLQLPGVLDELFSYDGPLGAFYSAEAVSLCLWAPTAQAVYAHIYKDPLGGSPLEIIPLEETNGVWSTKGPKSWEGCYYMYEVSVYHPSTLHIEKCYANDPYARGLSADGKRTLFVNLHADDLKPEGWNELADMKPDILSFSDISIYELHIRDFSANDDTVNADFRGGYMAFTLKDSAGVLHLKKLSKAGITHVHLLPTFQFAAVDDEKENWKYVANLFNTNSIADSKILEKLPPDSAEQQEKITAIQDDDAYNWGYNPVLWGVPKGSYSSDPNGPCRIVEFRKMIQALTHIGLRVVLDVVYNHLHANGPFDKDSVLDKIVPGYYLRRNTDGFIENSTCVNNTASEHYMVERLIIDDLLSWAINYKVDGFRFDLMGHIMKRTMVKAKDALCSLTKERDGVDGSRIYIYGEGWDFGEVAKNGRGINASQFNICGTGIGSFNDRIRDAMLGGSPFGPPLQQGFVTGLLLESNGHDHGTKDVEKAMLASAKDHIQVNFLDFVVGLAANLRDFVLTDFEGKERKGSEVLCYGGTPVGYALCPTETVLILLSENTLLRFNVPGFDHQLDYTLNEMLNLLLEVFYSVTITYYKISMVKEWGYSDRVMETLDLDRDQKFSVDQYKVFSNHKVYITVIISQVNYVSAHDNETLFDIVSLKTPVGISVEDRCRMNHFATSIIALTQGIPFFHAGDEMLRSKSLDRDSYNSGDWFNRSDFPFYKLDFSYNSNNWGVGLPPKQKNENSWALIQPRLADPSFKPQRSHILAAVENFKDVLRIRYSSPLFRLRTANAIQVRKAIYDFCFTRFSLRFYDIVVELNQGYSLCSQERVRFHNTGPSWVPGFIVMSIEDGNEGIPGLSQLDPVFSYIVVVFNACPTEESFSSPTMRGRTLQLHPIQVTSTDETVKKSSYEASTGCFTVPARTTSVFVEPRKV</sequence>
<feature type="domain" description="Glycoside hydrolase family 13 N-terminal" evidence="2">
    <location>
        <begin position="199"/>
        <end position="284"/>
    </location>
</feature>
<dbReference type="InterPro" id="IPR011839">
    <property type="entry name" value="Pullul_strch"/>
</dbReference>
<dbReference type="Proteomes" id="UP000325315">
    <property type="component" value="Unassembled WGS sequence"/>
</dbReference>
<dbReference type="CDD" id="cd02860">
    <property type="entry name" value="E_set_Pullulanase"/>
    <property type="match status" value="1"/>
</dbReference>
<dbReference type="SUPFAM" id="SSF81296">
    <property type="entry name" value="E set domains"/>
    <property type="match status" value="2"/>
</dbReference>
<dbReference type="SUPFAM" id="SSF51445">
    <property type="entry name" value="(Trans)glycosidases"/>
    <property type="match status" value="2"/>
</dbReference>
<dbReference type="InterPro" id="IPR004193">
    <property type="entry name" value="Glyco_hydro_13_N"/>
</dbReference>
<dbReference type="InterPro" id="IPR014756">
    <property type="entry name" value="Ig_E-set"/>
</dbReference>
<evidence type="ECO:0000259" key="3">
    <source>
        <dbReference type="Pfam" id="PF11852"/>
    </source>
</evidence>
<evidence type="ECO:0000256" key="1">
    <source>
        <dbReference type="ARBA" id="ARBA00008061"/>
    </source>
</evidence>